<organism evidence="2 3">
    <name type="scientific">Klebsormidium nitens</name>
    <name type="common">Green alga</name>
    <name type="synonym">Ulothrix nitens</name>
    <dbReference type="NCBI Taxonomy" id="105231"/>
    <lineage>
        <taxon>Eukaryota</taxon>
        <taxon>Viridiplantae</taxon>
        <taxon>Streptophyta</taxon>
        <taxon>Klebsormidiophyceae</taxon>
        <taxon>Klebsormidiales</taxon>
        <taxon>Klebsormidiaceae</taxon>
        <taxon>Klebsormidium</taxon>
    </lineage>
</organism>
<keyword evidence="1" id="KW-0732">Signal</keyword>
<evidence type="ECO:0000313" key="3">
    <source>
        <dbReference type="Proteomes" id="UP000054558"/>
    </source>
</evidence>
<evidence type="ECO:0008006" key="4">
    <source>
        <dbReference type="Google" id="ProtNLM"/>
    </source>
</evidence>
<evidence type="ECO:0000313" key="2">
    <source>
        <dbReference type="EMBL" id="GAQ87167.1"/>
    </source>
</evidence>
<dbReference type="AlphaFoldDB" id="A0A0U9HL50"/>
<name>A0A0U9HL50_KLENI</name>
<evidence type="ECO:0000256" key="1">
    <source>
        <dbReference type="SAM" id="SignalP"/>
    </source>
</evidence>
<feature type="signal peptide" evidence="1">
    <location>
        <begin position="1"/>
        <end position="19"/>
    </location>
</feature>
<dbReference type="Proteomes" id="UP000054558">
    <property type="component" value="Unassembled WGS sequence"/>
</dbReference>
<gene>
    <name evidence="2" type="ORF">KFL_003350170</name>
</gene>
<protein>
    <recommendedName>
        <fullName evidence="4">Trichome birefringence-like N-terminal domain-containing protein</fullName>
    </recommendedName>
</protein>
<feature type="chain" id="PRO_5006864995" description="Trichome birefringence-like N-terminal domain-containing protein" evidence="1">
    <location>
        <begin position="20"/>
        <end position="339"/>
    </location>
</feature>
<accession>A0A0U9HL50</accession>
<reference evidence="2 3" key="1">
    <citation type="journal article" date="2014" name="Nat. Commun.">
        <title>Klebsormidium flaccidum genome reveals primary factors for plant terrestrial adaptation.</title>
        <authorList>
            <person name="Hori K."/>
            <person name="Maruyama F."/>
            <person name="Fujisawa T."/>
            <person name="Togashi T."/>
            <person name="Yamamoto N."/>
            <person name="Seo M."/>
            <person name="Sato S."/>
            <person name="Yamada T."/>
            <person name="Mori H."/>
            <person name="Tajima N."/>
            <person name="Moriyama T."/>
            <person name="Ikeuchi M."/>
            <person name="Watanabe M."/>
            <person name="Wada H."/>
            <person name="Kobayashi K."/>
            <person name="Saito M."/>
            <person name="Masuda T."/>
            <person name="Sasaki-Sekimoto Y."/>
            <person name="Mashiguchi K."/>
            <person name="Awai K."/>
            <person name="Shimojima M."/>
            <person name="Masuda S."/>
            <person name="Iwai M."/>
            <person name="Nobusawa T."/>
            <person name="Narise T."/>
            <person name="Kondo S."/>
            <person name="Saito H."/>
            <person name="Sato R."/>
            <person name="Murakawa M."/>
            <person name="Ihara Y."/>
            <person name="Oshima-Yamada Y."/>
            <person name="Ohtaka K."/>
            <person name="Satoh M."/>
            <person name="Sonobe K."/>
            <person name="Ishii M."/>
            <person name="Ohtani R."/>
            <person name="Kanamori-Sato M."/>
            <person name="Honoki R."/>
            <person name="Miyazaki D."/>
            <person name="Mochizuki H."/>
            <person name="Umetsu J."/>
            <person name="Higashi K."/>
            <person name="Shibata D."/>
            <person name="Kamiya Y."/>
            <person name="Sato N."/>
            <person name="Nakamura Y."/>
            <person name="Tabata S."/>
            <person name="Ida S."/>
            <person name="Kurokawa K."/>
            <person name="Ohta H."/>
        </authorList>
    </citation>
    <scope>NUCLEOTIDE SEQUENCE [LARGE SCALE GENOMIC DNA]</scope>
    <source>
        <strain evidence="2 3">NIES-2285</strain>
    </source>
</reference>
<proteinExistence type="predicted"/>
<dbReference type="EMBL" id="DF237284">
    <property type="protein sequence ID" value="GAQ87167.1"/>
    <property type="molecule type" value="Genomic_DNA"/>
</dbReference>
<keyword evidence="3" id="KW-1185">Reference proteome</keyword>
<sequence>MSILLAALAACLAFLLVNDGPHSGVTRLLTPNFCGDPVSRNQTTERAYPLDAVDRLYAIPTTAGSYIPGEMPCVSRSGRLQHGVLASCITASGDGASQATTNQETEFLIKIDPICAQYQAIDLTENTTTMFFHKAVDFATPFGEGDPNFLSQQTYFEGKEIKGSPFTVAVTGPSRPSQSSLRLCEGDDIGGPRGRWVLERPAPSSVPEADATTTRVSFLNATYTWQPLGCRLPVWECMNETTFKQCYGEHKFKLFLLGDSVMAMQTRELQKHYNSTGQCGRWLELEYTSLHGGLPVKIANASAAFESAAIHFEDANGAAAIWFNAGLHDLNHFCNPVGR</sequence>